<organism evidence="7 8">
    <name type="scientific">Eikenella glucosivorans</name>
    <dbReference type="NCBI Taxonomy" id="2766967"/>
    <lineage>
        <taxon>Bacteria</taxon>
        <taxon>Pseudomonadati</taxon>
        <taxon>Pseudomonadota</taxon>
        <taxon>Betaproteobacteria</taxon>
        <taxon>Neisseriales</taxon>
        <taxon>Neisseriaceae</taxon>
        <taxon>Eikenella</taxon>
    </lineage>
</organism>
<keyword evidence="5 6" id="KW-0472">Membrane</keyword>
<sequence>MKLLTRYLIFRLSAATFYALLAMVAVFSFFEIANAVDKVGTGDYTVGIMLLYVGMRLFGHAYTLLPLAVLVGCLVALSQLVASSEMAVIRTSGASLMGIIASIATVGLISGLLGGALGEWVAPQMMQRAERLWLHSLQRTVSLGGSGLWFRQGRDNINVHEMLPDGRLRGIRIYRYNEHAALAAAWQAEEGRVNGNGTWTLKQVARTDLLAERTHTERLPETQWKSEVGLDLLGVLLVDTDQMSARSLKVYIDHLQSNGQQTAAYATAWWRKLLYPLVCTIMALVALAFTPQSARHGNIGVRLFLGVCLGLAFHFAGLLSGYVAQLSGLPPLGAATLPGAVFALAAAWLIRRQEVR</sequence>
<name>A0ABS0ND95_9NEIS</name>
<dbReference type="Proteomes" id="UP000768471">
    <property type="component" value="Unassembled WGS sequence"/>
</dbReference>
<dbReference type="EMBL" id="JACSGR010000009">
    <property type="protein sequence ID" value="MBH5330298.1"/>
    <property type="molecule type" value="Genomic_DNA"/>
</dbReference>
<evidence type="ECO:0000256" key="1">
    <source>
        <dbReference type="ARBA" id="ARBA00004651"/>
    </source>
</evidence>
<evidence type="ECO:0000256" key="4">
    <source>
        <dbReference type="ARBA" id="ARBA00022989"/>
    </source>
</evidence>
<feature type="transmembrane region" description="Helical" evidence="6">
    <location>
        <begin position="329"/>
        <end position="350"/>
    </location>
</feature>
<feature type="transmembrane region" description="Helical" evidence="6">
    <location>
        <begin position="273"/>
        <end position="291"/>
    </location>
</feature>
<evidence type="ECO:0000256" key="5">
    <source>
        <dbReference type="ARBA" id="ARBA00023136"/>
    </source>
</evidence>
<proteinExistence type="predicted"/>
<evidence type="ECO:0000256" key="6">
    <source>
        <dbReference type="SAM" id="Phobius"/>
    </source>
</evidence>
<dbReference type="InterPro" id="IPR005495">
    <property type="entry name" value="LptG/LptF_permease"/>
</dbReference>
<feature type="transmembrane region" description="Helical" evidence="6">
    <location>
        <begin position="303"/>
        <end position="323"/>
    </location>
</feature>
<dbReference type="PANTHER" id="PTHR33529">
    <property type="entry name" value="SLR0882 PROTEIN-RELATED"/>
    <property type="match status" value="1"/>
</dbReference>
<dbReference type="PANTHER" id="PTHR33529:SF2">
    <property type="entry name" value="LIPOPOLYSACCHARIDE EXPORT SYSTEM PERMEASE PROTEIN LPTG"/>
    <property type="match status" value="1"/>
</dbReference>
<reference evidence="7 8" key="1">
    <citation type="submission" date="2020-09" db="EMBL/GenBank/DDBJ databases">
        <title>Eikenella S3660 sp. nov., isolated from a throat swab.</title>
        <authorList>
            <person name="Buhl M."/>
        </authorList>
    </citation>
    <scope>NUCLEOTIDE SEQUENCE [LARGE SCALE GENOMIC DNA]</scope>
    <source>
        <strain evidence="7 8">S3360</strain>
    </source>
</reference>
<comment type="subcellular location">
    <subcellularLocation>
        <location evidence="1">Cell membrane</location>
        <topology evidence="1">Multi-pass membrane protein</topology>
    </subcellularLocation>
</comment>
<feature type="transmembrane region" description="Helical" evidence="6">
    <location>
        <begin position="94"/>
        <end position="117"/>
    </location>
</feature>
<evidence type="ECO:0000313" key="8">
    <source>
        <dbReference type="Proteomes" id="UP000768471"/>
    </source>
</evidence>
<keyword evidence="2" id="KW-1003">Cell membrane</keyword>
<keyword evidence="8" id="KW-1185">Reference proteome</keyword>
<evidence type="ECO:0000256" key="3">
    <source>
        <dbReference type="ARBA" id="ARBA00022692"/>
    </source>
</evidence>
<protein>
    <submittedName>
        <fullName evidence="7">LPS export ABC transporter permease LptG</fullName>
    </submittedName>
</protein>
<dbReference type="NCBIfam" id="TIGR04408">
    <property type="entry name" value="LptG_lptG"/>
    <property type="match status" value="1"/>
</dbReference>
<gene>
    <name evidence="7" type="primary">lptG</name>
    <name evidence="7" type="ORF">H9Q10_11555</name>
</gene>
<dbReference type="InterPro" id="IPR030923">
    <property type="entry name" value="LptG"/>
</dbReference>
<keyword evidence="4 6" id="KW-1133">Transmembrane helix</keyword>
<evidence type="ECO:0000313" key="7">
    <source>
        <dbReference type="EMBL" id="MBH5330298.1"/>
    </source>
</evidence>
<dbReference type="RefSeq" id="WP_197904136.1">
    <property type="nucleotide sequence ID" value="NZ_JACSGR010000009.1"/>
</dbReference>
<keyword evidence="3 6" id="KW-0812">Transmembrane</keyword>
<dbReference type="Pfam" id="PF03739">
    <property type="entry name" value="LptF_LptG"/>
    <property type="match status" value="1"/>
</dbReference>
<evidence type="ECO:0000256" key="2">
    <source>
        <dbReference type="ARBA" id="ARBA00022475"/>
    </source>
</evidence>
<accession>A0ABS0ND95</accession>
<feature type="transmembrane region" description="Helical" evidence="6">
    <location>
        <begin position="59"/>
        <end position="82"/>
    </location>
</feature>
<comment type="caution">
    <text evidence="7">The sequence shown here is derived from an EMBL/GenBank/DDBJ whole genome shotgun (WGS) entry which is preliminary data.</text>
</comment>